<protein>
    <submittedName>
        <fullName evidence="2">PEPxxWA-CTERM sorting domain-containing protein</fullName>
    </submittedName>
</protein>
<dbReference type="NCBIfam" id="NF035944">
    <property type="entry name" value="PEPxxWA-CTERM"/>
    <property type="match status" value="1"/>
</dbReference>
<dbReference type="Pfam" id="PF07589">
    <property type="entry name" value="PEP-CTERM"/>
    <property type="match status" value="1"/>
</dbReference>
<dbReference type="Proteomes" id="UP000450012">
    <property type="component" value="Unassembled WGS sequence"/>
</dbReference>
<keyword evidence="3" id="KW-1185">Reference proteome</keyword>
<dbReference type="Gene3D" id="2.60.120.200">
    <property type="match status" value="2"/>
</dbReference>
<dbReference type="NCBIfam" id="TIGR02595">
    <property type="entry name" value="PEP_CTERM"/>
    <property type="match status" value="1"/>
</dbReference>
<gene>
    <name evidence="2" type="ORF">GTP45_02425</name>
</gene>
<dbReference type="InterPro" id="IPR013424">
    <property type="entry name" value="Ice-binding_C"/>
</dbReference>
<dbReference type="InterPro" id="IPR013320">
    <property type="entry name" value="ConA-like_dom_sf"/>
</dbReference>
<comment type="caution">
    <text evidence="2">The sequence shown here is derived from an EMBL/GenBank/DDBJ whole genome shotgun (WGS) entry which is preliminary data.</text>
</comment>
<evidence type="ECO:0000259" key="1">
    <source>
        <dbReference type="Pfam" id="PF07589"/>
    </source>
</evidence>
<sequence length="238" mass="24289">MNAVGSAVYTNGALQLTQNTNVSNPHGVAGAGWLTQGISTSQSFSTTFSFSLKGDVATPGHSVGKMADGISLAFQNIGNNITGTGGGDVGYWNLGGKGATAVGSVILSWDKNDYGLSIDGKVQNLKDAPFSLGASNNVTGTQTVNYNATTHELSMTGTFLDVSTGTSYAVSDSKIVDLSAKFGNTMYVGFTGGTGGTDADQRITAFSLTSAVPEPETYAMLLAGLGLVGFAARRRKAG</sequence>
<organism evidence="2 3">
    <name type="scientific">Duganella rivi</name>
    <dbReference type="NCBI Taxonomy" id="2666083"/>
    <lineage>
        <taxon>Bacteria</taxon>
        <taxon>Pseudomonadati</taxon>
        <taxon>Pseudomonadota</taxon>
        <taxon>Betaproteobacteria</taxon>
        <taxon>Burkholderiales</taxon>
        <taxon>Oxalobacteraceae</taxon>
        <taxon>Telluria group</taxon>
        <taxon>Duganella</taxon>
    </lineage>
</organism>
<dbReference type="EMBL" id="WWCK01000001">
    <property type="protein sequence ID" value="MYM65688.1"/>
    <property type="molecule type" value="Genomic_DNA"/>
</dbReference>
<evidence type="ECO:0000313" key="3">
    <source>
        <dbReference type="Proteomes" id="UP000450012"/>
    </source>
</evidence>
<proteinExistence type="predicted"/>
<feature type="domain" description="Ice-binding protein C-terminal" evidence="1">
    <location>
        <begin position="211"/>
        <end position="235"/>
    </location>
</feature>
<dbReference type="GO" id="GO:0030246">
    <property type="term" value="F:carbohydrate binding"/>
    <property type="evidence" value="ECO:0007669"/>
    <property type="project" value="InterPro"/>
</dbReference>
<accession>A0A7X4GLL3</accession>
<reference evidence="2 3" key="1">
    <citation type="submission" date="2019-12" db="EMBL/GenBank/DDBJ databases">
        <title>Novel species isolated from a subtropical stream in China.</title>
        <authorList>
            <person name="Lu H."/>
        </authorList>
    </citation>
    <scope>NUCLEOTIDE SEQUENCE [LARGE SCALE GENOMIC DNA]</scope>
    <source>
        <strain evidence="2 3">FT55W</strain>
    </source>
</reference>
<dbReference type="AlphaFoldDB" id="A0A7X4GLL3"/>
<evidence type="ECO:0000313" key="2">
    <source>
        <dbReference type="EMBL" id="MYM65688.1"/>
    </source>
</evidence>
<dbReference type="SUPFAM" id="SSF49899">
    <property type="entry name" value="Concanavalin A-like lectins/glucanases"/>
    <property type="match status" value="1"/>
</dbReference>
<name>A0A7X4GLL3_9BURK</name>